<organism evidence="3 4">
    <name type="scientific">Debaryomyces fabryi</name>
    <dbReference type="NCBI Taxonomy" id="58627"/>
    <lineage>
        <taxon>Eukaryota</taxon>
        <taxon>Fungi</taxon>
        <taxon>Dikarya</taxon>
        <taxon>Ascomycota</taxon>
        <taxon>Saccharomycotina</taxon>
        <taxon>Pichiomycetes</taxon>
        <taxon>Debaryomycetaceae</taxon>
        <taxon>Debaryomyces</taxon>
    </lineage>
</organism>
<dbReference type="GeneID" id="26838398"/>
<keyword evidence="1" id="KW-0175">Coiled coil</keyword>
<evidence type="ECO:0000313" key="3">
    <source>
        <dbReference type="EMBL" id="KSA02909.1"/>
    </source>
</evidence>
<protein>
    <submittedName>
        <fullName evidence="3">Uncharacterized protein</fullName>
    </submittedName>
</protein>
<dbReference type="OrthoDB" id="4036563at2759"/>
<proteinExistence type="predicted"/>
<feature type="compositionally biased region" description="Polar residues" evidence="2">
    <location>
        <begin position="16"/>
        <end position="25"/>
    </location>
</feature>
<name>A0A0V1Q339_9ASCO</name>
<comment type="caution">
    <text evidence="3">The sequence shown here is derived from an EMBL/GenBank/DDBJ whole genome shotgun (WGS) entry which is preliminary data.</text>
</comment>
<sequence>MTCTTKNSSCDDDITSAPNTSNVSRNDISTIGVESFSTTITDPSINTSNDFKFTNRTPGTLFNHSRQNLNLISYKSSEKYRMNQNYVLEDTSMKHDDGVLHKKELNNINSNLTEISGLSKDGSNSCLRIREEMLQDERDKNITISTCNPSVSTSLVKVGPPDTSCSTNNTKLGISKSYFILVNELENKCNELEAKLINQNNEISMKNTELSMNKNKLRNVAKMTENLKTSMHILQENLDLVQNEKKQYSKTFRILRDENISIKNRIRSLKDEINESIKKIDLYKSKYNKFKFRLESQNLKIISLNSTVDELSGNLSEEKLKTSSLVQEISQINQNHSENMILLQNHLQNMLSDKLNSSLPSLIKNENSLLQEALSNISKDVQEKLNISYCQMKNDFTKCNDFNHTKYENNFHTLSSQLSSINDNISGKLGPLVKQIENRGQVFFSNLKDDILIPNFAAILNKSDTHFTKIESNLNDVNTAIYQQVSIEKDYEEKVFKIELHLSEVTNSREEYMDKYQKLQTEKAKLDKTISILERKSFESSQKLAHANESLTLVQRSLEDARSEIQNLKLQSQVEKDAYSKSYESQIQSYKQLSSITMDEKTRMKNEANCLLMKVAELEKYKLDFDKVLNKNHSLLLEIEQSTNDLRKSHEDKQLLENEMLIQHSKFIEK</sequence>
<dbReference type="RefSeq" id="XP_015469011.1">
    <property type="nucleotide sequence ID" value="XM_015610219.1"/>
</dbReference>
<gene>
    <name evidence="3" type="ORF">AC631_01389</name>
</gene>
<dbReference type="SUPFAM" id="SSF57997">
    <property type="entry name" value="Tropomyosin"/>
    <property type="match status" value="1"/>
</dbReference>
<feature type="coiled-coil region" evidence="1">
    <location>
        <begin position="175"/>
        <end position="286"/>
    </location>
</feature>
<evidence type="ECO:0000256" key="1">
    <source>
        <dbReference type="SAM" id="Coils"/>
    </source>
</evidence>
<dbReference type="Proteomes" id="UP000054251">
    <property type="component" value="Unassembled WGS sequence"/>
</dbReference>
<evidence type="ECO:0000256" key="2">
    <source>
        <dbReference type="SAM" id="MobiDB-lite"/>
    </source>
</evidence>
<dbReference type="EMBL" id="LMYN01000018">
    <property type="protein sequence ID" value="KSA02909.1"/>
    <property type="molecule type" value="Genomic_DNA"/>
</dbReference>
<feature type="coiled-coil region" evidence="1">
    <location>
        <begin position="502"/>
        <end position="578"/>
    </location>
</feature>
<reference evidence="3 4" key="1">
    <citation type="submission" date="2015-11" db="EMBL/GenBank/DDBJ databases">
        <title>The genome of Debaryomyces fabryi.</title>
        <authorList>
            <person name="Tafer H."/>
            <person name="Lopandic K."/>
        </authorList>
    </citation>
    <scope>NUCLEOTIDE SEQUENCE [LARGE SCALE GENOMIC DNA]</scope>
    <source>
        <strain evidence="3 4">CBS 789</strain>
    </source>
</reference>
<feature type="region of interest" description="Disordered" evidence="2">
    <location>
        <begin position="1"/>
        <end position="25"/>
    </location>
</feature>
<evidence type="ECO:0000313" key="4">
    <source>
        <dbReference type="Proteomes" id="UP000054251"/>
    </source>
</evidence>
<accession>A0A0V1Q339</accession>
<keyword evidence="4" id="KW-1185">Reference proteome</keyword>
<dbReference type="AlphaFoldDB" id="A0A0V1Q339"/>